<accession>A0A853ABE7</accession>
<dbReference type="Proteomes" id="UP000567795">
    <property type="component" value="Unassembled WGS sequence"/>
</dbReference>
<dbReference type="InterPro" id="IPR002938">
    <property type="entry name" value="FAD-bd"/>
</dbReference>
<feature type="region of interest" description="Disordered" evidence="1">
    <location>
        <begin position="391"/>
        <end position="421"/>
    </location>
</feature>
<dbReference type="PRINTS" id="PR00420">
    <property type="entry name" value="RNGMNOXGNASE"/>
</dbReference>
<evidence type="ECO:0000313" key="3">
    <source>
        <dbReference type="EMBL" id="NYI07931.1"/>
    </source>
</evidence>
<dbReference type="InterPro" id="IPR036188">
    <property type="entry name" value="FAD/NAD-bd_sf"/>
</dbReference>
<dbReference type="Gene3D" id="3.50.50.60">
    <property type="entry name" value="FAD/NAD(P)-binding domain"/>
    <property type="match status" value="1"/>
</dbReference>
<dbReference type="PANTHER" id="PTHR46865:SF2">
    <property type="entry name" value="MONOOXYGENASE"/>
    <property type="match status" value="1"/>
</dbReference>
<keyword evidence="4" id="KW-1185">Reference proteome</keyword>
<dbReference type="AlphaFoldDB" id="A0A853ABE7"/>
<gene>
    <name evidence="3" type="ORF">FHU37_004960</name>
</gene>
<comment type="caution">
    <text evidence="3">The sequence shown here is derived from an EMBL/GenBank/DDBJ whole genome shotgun (WGS) entry which is preliminary data.</text>
</comment>
<dbReference type="EMBL" id="JACBZD010000002">
    <property type="protein sequence ID" value="NYI07931.1"/>
    <property type="molecule type" value="Genomic_DNA"/>
</dbReference>
<dbReference type="GO" id="GO:0071949">
    <property type="term" value="F:FAD binding"/>
    <property type="evidence" value="ECO:0007669"/>
    <property type="project" value="InterPro"/>
</dbReference>
<proteinExistence type="predicted"/>
<dbReference type="InterPro" id="IPR051704">
    <property type="entry name" value="FAD_aromatic-hydroxylase"/>
</dbReference>
<dbReference type="RefSeq" id="WP_179816849.1">
    <property type="nucleotide sequence ID" value="NZ_JACBZD010000002.1"/>
</dbReference>
<reference evidence="3 4" key="1">
    <citation type="submission" date="2020-07" db="EMBL/GenBank/DDBJ databases">
        <title>Sequencing the genomes of 1000 actinobacteria strains.</title>
        <authorList>
            <person name="Klenk H.-P."/>
        </authorList>
    </citation>
    <scope>NUCLEOTIDE SEQUENCE [LARGE SCALE GENOMIC DNA]</scope>
    <source>
        <strain evidence="3 4">DSM 42178</strain>
    </source>
</reference>
<sequence length="421" mass="45818">MNGRRVLISGASVAGPALAHWLVRYGFDVTVVERAGALREGGQAVDFRGRPQMGVLERMGVLEEIRRQQTHMGEVTVIDARGRRRTSLPSEIASGEVEILRGDLARILYEATSEDAEYVFGDWITSITEDAAGAHVTFRHGAPRTFDLVVGADGVHSGVRRLAFGPESAYRRELGMYHAVFSTGNHLGLDHTGIMYSVPGKSANVSSARDAARATVALYFASAPLAYDHHDTEWARRQVAERFAGEGWEVPRLLEAMWDAPDFYFDSTSQIRVDRYSRGRVVLLGDAGYAPGPGGMGTGLAVVGAYVLAGEMAAARGNHAAAFARYEERMRPYVTVCQKQGEGADRFMVPARRRHIWQRDLIWGTLPHVPWKGLIAKMATRAAEAITLPDYPAAAPSPRSRRPLTGTTSGVPATGQSITTA</sequence>
<dbReference type="Gene3D" id="3.30.9.10">
    <property type="entry name" value="D-Amino Acid Oxidase, subunit A, domain 2"/>
    <property type="match status" value="1"/>
</dbReference>
<evidence type="ECO:0000313" key="4">
    <source>
        <dbReference type="Proteomes" id="UP000567795"/>
    </source>
</evidence>
<protein>
    <submittedName>
        <fullName evidence="3">2-polyprenyl-6-methoxyphenol hydroxylase-like FAD-dependent oxidoreductase</fullName>
    </submittedName>
</protein>
<organism evidence="3 4">
    <name type="scientific">Allostreptomyces psammosilenae</name>
    <dbReference type="NCBI Taxonomy" id="1892865"/>
    <lineage>
        <taxon>Bacteria</taxon>
        <taxon>Bacillati</taxon>
        <taxon>Actinomycetota</taxon>
        <taxon>Actinomycetes</taxon>
        <taxon>Kitasatosporales</taxon>
        <taxon>Streptomycetaceae</taxon>
        <taxon>Allostreptomyces</taxon>
    </lineage>
</organism>
<evidence type="ECO:0000256" key="1">
    <source>
        <dbReference type="SAM" id="MobiDB-lite"/>
    </source>
</evidence>
<feature type="compositionally biased region" description="Polar residues" evidence="1">
    <location>
        <begin position="405"/>
        <end position="421"/>
    </location>
</feature>
<evidence type="ECO:0000259" key="2">
    <source>
        <dbReference type="Pfam" id="PF01494"/>
    </source>
</evidence>
<name>A0A853ABE7_9ACTN</name>
<feature type="domain" description="FAD-binding" evidence="2">
    <location>
        <begin position="6"/>
        <end position="332"/>
    </location>
</feature>
<dbReference type="Pfam" id="PF01494">
    <property type="entry name" value="FAD_binding_3"/>
    <property type="match status" value="1"/>
</dbReference>
<dbReference type="SUPFAM" id="SSF51905">
    <property type="entry name" value="FAD/NAD(P)-binding domain"/>
    <property type="match status" value="1"/>
</dbReference>
<dbReference type="PANTHER" id="PTHR46865">
    <property type="entry name" value="OXIDOREDUCTASE-RELATED"/>
    <property type="match status" value="1"/>
</dbReference>